<proteinExistence type="predicted"/>
<evidence type="ECO:0000256" key="1">
    <source>
        <dbReference type="SAM" id="MobiDB-lite"/>
    </source>
</evidence>
<evidence type="ECO:0000313" key="2">
    <source>
        <dbReference type="EMBL" id="KAF2322600.1"/>
    </source>
</evidence>
<dbReference type="Proteomes" id="UP000467840">
    <property type="component" value="Chromosome 11"/>
</dbReference>
<comment type="caution">
    <text evidence="2">The sequence shown here is derived from an EMBL/GenBank/DDBJ whole genome shotgun (WGS) entry which is preliminary data.</text>
</comment>
<dbReference type="AlphaFoldDB" id="A0A6A6NAG9"/>
<feature type="compositionally biased region" description="Polar residues" evidence="1">
    <location>
        <begin position="63"/>
        <end position="95"/>
    </location>
</feature>
<protein>
    <submittedName>
        <fullName evidence="2">Uncharacterized protein</fullName>
    </submittedName>
</protein>
<dbReference type="EMBL" id="JAAGAX010000002">
    <property type="protein sequence ID" value="KAF2322600.1"/>
    <property type="molecule type" value="Genomic_DNA"/>
</dbReference>
<sequence>MFALKSLHIPLPGRHPASPCLSYNLRPHEYPNHLSFLYATEDIMQSSFQQTSPRSDLIDSFPSLESPQQKVSPAMSSLQGNYGPKSTTDPKISQGSEKDVYREGFSHYLYLENVQYLRPLPASNTPFSHHRKSRSLVNGFLDENNGLAYNQLTSEVRESKWKKWNKNVVRWHSSLPKMLMGEDSSVGVSSAITGKRLALRSKAASRTVSPFDLKQVV</sequence>
<feature type="region of interest" description="Disordered" evidence="1">
    <location>
        <begin position="49"/>
        <end position="97"/>
    </location>
</feature>
<reference evidence="2 3" key="1">
    <citation type="journal article" date="2020" name="Mol. Plant">
        <title>The Chromosome-Based Rubber Tree Genome Provides New Insights into Spurge Genome Evolution and Rubber Biosynthesis.</title>
        <authorList>
            <person name="Liu J."/>
            <person name="Shi C."/>
            <person name="Shi C.C."/>
            <person name="Li W."/>
            <person name="Zhang Q.J."/>
            <person name="Zhang Y."/>
            <person name="Li K."/>
            <person name="Lu H.F."/>
            <person name="Shi C."/>
            <person name="Zhu S.T."/>
            <person name="Xiao Z.Y."/>
            <person name="Nan H."/>
            <person name="Yue Y."/>
            <person name="Zhu X.G."/>
            <person name="Wu Y."/>
            <person name="Hong X.N."/>
            <person name="Fan G.Y."/>
            <person name="Tong Y."/>
            <person name="Zhang D."/>
            <person name="Mao C.L."/>
            <person name="Liu Y.L."/>
            <person name="Hao S.J."/>
            <person name="Liu W.Q."/>
            <person name="Lv M.Q."/>
            <person name="Zhang H.B."/>
            <person name="Liu Y."/>
            <person name="Hu-Tang G.R."/>
            <person name="Wang J.P."/>
            <person name="Wang J.H."/>
            <person name="Sun Y.H."/>
            <person name="Ni S.B."/>
            <person name="Chen W.B."/>
            <person name="Zhang X.C."/>
            <person name="Jiao Y.N."/>
            <person name="Eichler E.E."/>
            <person name="Li G.H."/>
            <person name="Liu X."/>
            <person name="Gao L.Z."/>
        </authorList>
    </citation>
    <scope>NUCLEOTIDE SEQUENCE [LARGE SCALE GENOMIC DNA]</scope>
    <source>
        <strain evidence="3">cv. GT1</strain>
        <tissue evidence="2">Leaf</tissue>
    </source>
</reference>
<organism evidence="2 3">
    <name type="scientific">Hevea brasiliensis</name>
    <name type="common">Para rubber tree</name>
    <name type="synonym">Siphonia brasiliensis</name>
    <dbReference type="NCBI Taxonomy" id="3981"/>
    <lineage>
        <taxon>Eukaryota</taxon>
        <taxon>Viridiplantae</taxon>
        <taxon>Streptophyta</taxon>
        <taxon>Embryophyta</taxon>
        <taxon>Tracheophyta</taxon>
        <taxon>Spermatophyta</taxon>
        <taxon>Magnoliopsida</taxon>
        <taxon>eudicotyledons</taxon>
        <taxon>Gunneridae</taxon>
        <taxon>Pentapetalae</taxon>
        <taxon>rosids</taxon>
        <taxon>fabids</taxon>
        <taxon>Malpighiales</taxon>
        <taxon>Euphorbiaceae</taxon>
        <taxon>Crotonoideae</taxon>
        <taxon>Micrandreae</taxon>
        <taxon>Hevea</taxon>
    </lineage>
</organism>
<gene>
    <name evidence="2" type="ORF">GH714_019876</name>
</gene>
<name>A0A6A6NAG9_HEVBR</name>
<accession>A0A6A6NAG9</accession>
<evidence type="ECO:0000313" key="3">
    <source>
        <dbReference type="Proteomes" id="UP000467840"/>
    </source>
</evidence>
<keyword evidence="3" id="KW-1185">Reference proteome</keyword>